<dbReference type="AlphaFoldDB" id="A0A9J6F424"/>
<sequence>MAGPEPVRVLYTGRLLNSRLEKSTDQLGKANEALHAHMMDDEVLVDMDPLLEYEDQTAGCVGLLKQHIQELAVRSS</sequence>
<protein>
    <submittedName>
        <fullName evidence="1">Uncharacterized protein</fullName>
    </submittedName>
</protein>
<reference evidence="1" key="1">
    <citation type="journal article" date="2020" name="Cell">
        <title>Large-Scale Comparative Analyses of Tick Genomes Elucidate Their Genetic Diversity and Vector Capacities.</title>
        <authorList>
            <consortium name="Tick Genome and Microbiome Consortium (TIGMIC)"/>
            <person name="Jia N."/>
            <person name="Wang J."/>
            <person name="Shi W."/>
            <person name="Du L."/>
            <person name="Sun Y."/>
            <person name="Zhan W."/>
            <person name="Jiang J.F."/>
            <person name="Wang Q."/>
            <person name="Zhang B."/>
            <person name="Ji P."/>
            <person name="Bell-Sakyi L."/>
            <person name="Cui X.M."/>
            <person name="Yuan T.T."/>
            <person name="Jiang B.G."/>
            <person name="Yang W.F."/>
            <person name="Lam T.T."/>
            <person name="Chang Q.C."/>
            <person name="Ding S.J."/>
            <person name="Wang X.J."/>
            <person name="Zhu J.G."/>
            <person name="Ruan X.D."/>
            <person name="Zhao L."/>
            <person name="Wei J.T."/>
            <person name="Ye R.Z."/>
            <person name="Que T.C."/>
            <person name="Du C.H."/>
            <person name="Zhou Y.H."/>
            <person name="Cheng J.X."/>
            <person name="Dai P.F."/>
            <person name="Guo W.B."/>
            <person name="Han X.H."/>
            <person name="Huang E.J."/>
            <person name="Li L.F."/>
            <person name="Wei W."/>
            <person name="Gao Y.C."/>
            <person name="Liu J.Z."/>
            <person name="Shao H.Z."/>
            <person name="Wang X."/>
            <person name="Wang C.C."/>
            <person name="Yang T.C."/>
            <person name="Huo Q.B."/>
            <person name="Li W."/>
            <person name="Chen H.Y."/>
            <person name="Chen S.E."/>
            <person name="Zhou L.G."/>
            <person name="Ni X.B."/>
            <person name="Tian J.H."/>
            <person name="Sheng Y."/>
            <person name="Liu T."/>
            <person name="Pan Y.S."/>
            <person name="Xia L.Y."/>
            <person name="Li J."/>
            <person name="Zhao F."/>
            <person name="Cao W.C."/>
        </authorList>
    </citation>
    <scope>NUCLEOTIDE SEQUENCE</scope>
    <source>
        <strain evidence="1">Rmic-2018</strain>
    </source>
</reference>
<dbReference type="Proteomes" id="UP000821866">
    <property type="component" value="Chromosome 1"/>
</dbReference>
<dbReference type="VEuPathDB" id="VectorBase:LOC119168333"/>
<dbReference type="EMBL" id="JABSTU010000001">
    <property type="protein sequence ID" value="KAH8040949.1"/>
    <property type="molecule type" value="Genomic_DNA"/>
</dbReference>
<name>A0A9J6F424_RHIMP</name>
<gene>
    <name evidence="1" type="ORF">HPB51_013119</name>
</gene>
<organism evidence="1 2">
    <name type="scientific">Rhipicephalus microplus</name>
    <name type="common">Cattle tick</name>
    <name type="synonym">Boophilus microplus</name>
    <dbReference type="NCBI Taxonomy" id="6941"/>
    <lineage>
        <taxon>Eukaryota</taxon>
        <taxon>Metazoa</taxon>
        <taxon>Ecdysozoa</taxon>
        <taxon>Arthropoda</taxon>
        <taxon>Chelicerata</taxon>
        <taxon>Arachnida</taxon>
        <taxon>Acari</taxon>
        <taxon>Parasitiformes</taxon>
        <taxon>Ixodida</taxon>
        <taxon>Ixodoidea</taxon>
        <taxon>Ixodidae</taxon>
        <taxon>Rhipicephalinae</taxon>
        <taxon>Rhipicephalus</taxon>
        <taxon>Boophilus</taxon>
    </lineage>
</organism>
<proteinExistence type="predicted"/>
<evidence type="ECO:0000313" key="1">
    <source>
        <dbReference type="EMBL" id="KAH8040949.1"/>
    </source>
</evidence>
<accession>A0A9J6F424</accession>
<comment type="caution">
    <text evidence="1">The sequence shown here is derived from an EMBL/GenBank/DDBJ whole genome shotgun (WGS) entry which is preliminary data.</text>
</comment>
<reference evidence="1" key="2">
    <citation type="submission" date="2021-09" db="EMBL/GenBank/DDBJ databases">
        <authorList>
            <person name="Jia N."/>
            <person name="Wang J."/>
            <person name="Shi W."/>
            <person name="Du L."/>
            <person name="Sun Y."/>
            <person name="Zhan W."/>
            <person name="Jiang J."/>
            <person name="Wang Q."/>
            <person name="Zhang B."/>
            <person name="Ji P."/>
            <person name="Sakyi L.B."/>
            <person name="Cui X."/>
            <person name="Yuan T."/>
            <person name="Jiang B."/>
            <person name="Yang W."/>
            <person name="Lam T.T.-Y."/>
            <person name="Chang Q."/>
            <person name="Ding S."/>
            <person name="Wang X."/>
            <person name="Zhu J."/>
            <person name="Ruan X."/>
            <person name="Zhao L."/>
            <person name="Wei J."/>
            <person name="Que T."/>
            <person name="Du C."/>
            <person name="Cheng J."/>
            <person name="Dai P."/>
            <person name="Han X."/>
            <person name="Huang E."/>
            <person name="Gao Y."/>
            <person name="Liu J."/>
            <person name="Shao H."/>
            <person name="Ye R."/>
            <person name="Li L."/>
            <person name="Wei W."/>
            <person name="Wang X."/>
            <person name="Wang C."/>
            <person name="Huo Q."/>
            <person name="Li W."/>
            <person name="Guo W."/>
            <person name="Chen H."/>
            <person name="Chen S."/>
            <person name="Zhou L."/>
            <person name="Zhou L."/>
            <person name="Ni X."/>
            <person name="Tian J."/>
            <person name="Zhou Y."/>
            <person name="Sheng Y."/>
            <person name="Liu T."/>
            <person name="Pan Y."/>
            <person name="Xia L."/>
            <person name="Li J."/>
            <person name="Zhao F."/>
            <person name="Cao W."/>
        </authorList>
    </citation>
    <scope>NUCLEOTIDE SEQUENCE</scope>
    <source>
        <strain evidence="1">Rmic-2018</strain>
        <tissue evidence="1">Larvae</tissue>
    </source>
</reference>
<keyword evidence="2" id="KW-1185">Reference proteome</keyword>
<evidence type="ECO:0000313" key="2">
    <source>
        <dbReference type="Proteomes" id="UP000821866"/>
    </source>
</evidence>